<dbReference type="AlphaFoldDB" id="A0A392SDE7"/>
<keyword evidence="3" id="KW-1185">Reference proteome</keyword>
<reference evidence="2 3" key="1">
    <citation type="journal article" date="2018" name="Front. Plant Sci.">
        <title>Red Clover (Trifolium pratense) and Zigzag Clover (T. medium) - A Picture of Genomic Similarities and Differences.</title>
        <authorList>
            <person name="Dluhosova J."/>
            <person name="Istvanek J."/>
            <person name="Nedelnik J."/>
            <person name="Repkova J."/>
        </authorList>
    </citation>
    <scope>NUCLEOTIDE SEQUENCE [LARGE SCALE GENOMIC DNA]</scope>
    <source>
        <strain evidence="3">cv. 10/8</strain>
        <tissue evidence="2">Leaf</tissue>
    </source>
</reference>
<feature type="compositionally biased region" description="Gly residues" evidence="1">
    <location>
        <begin position="28"/>
        <end position="38"/>
    </location>
</feature>
<feature type="non-terminal residue" evidence="2">
    <location>
        <position position="1"/>
    </location>
</feature>
<evidence type="ECO:0000256" key="1">
    <source>
        <dbReference type="SAM" id="MobiDB-lite"/>
    </source>
</evidence>
<dbReference type="EMBL" id="LXQA010354340">
    <property type="protein sequence ID" value="MCI46224.1"/>
    <property type="molecule type" value="Genomic_DNA"/>
</dbReference>
<sequence length="38" mass="3732">RCTGRRSSAAHHLGSAEKYGSAAVGHRAGAGGPALTGR</sequence>
<proteinExistence type="predicted"/>
<protein>
    <submittedName>
        <fullName evidence="2">Uncharacterized protein</fullName>
    </submittedName>
</protein>
<accession>A0A392SDE7</accession>
<comment type="caution">
    <text evidence="2">The sequence shown here is derived from an EMBL/GenBank/DDBJ whole genome shotgun (WGS) entry which is preliminary data.</text>
</comment>
<feature type="region of interest" description="Disordered" evidence="1">
    <location>
        <begin position="1"/>
        <end position="38"/>
    </location>
</feature>
<evidence type="ECO:0000313" key="2">
    <source>
        <dbReference type="EMBL" id="MCI46224.1"/>
    </source>
</evidence>
<evidence type="ECO:0000313" key="3">
    <source>
        <dbReference type="Proteomes" id="UP000265520"/>
    </source>
</evidence>
<name>A0A392SDE7_9FABA</name>
<organism evidence="2 3">
    <name type="scientific">Trifolium medium</name>
    <dbReference type="NCBI Taxonomy" id="97028"/>
    <lineage>
        <taxon>Eukaryota</taxon>
        <taxon>Viridiplantae</taxon>
        <taxon>Streptophyta</taxon>
        <taxon>Embryophyta</taxon>
        <taxon>Tracheophyta</taxon>
        <taxon>Spermatophyta</taxon>
        <taxon>Magnoliopsida</taxon>
        <taxon>eudicotyledons</taxon>
        <taxon>Gunneridae</taxon>
        <taxon>Pentapetalae</taxon>
        <taxon>rosids</taxon>
        <taxon>fabids</taxon>
        <taxon>Fabales</taxon>
        <taxon>Fabaceae</taxon>
        <taxon>Papilionoideae</taxon>
        <taxon>50 kb inversion clade</taxon>
        <taxon>NPAAA clade</taxon>
        <taxon>Hologalegina</taxon>
        <taxon>IRL clade</taxon>
        <taxon>Trifolieae</taxon>
        <taxon>Trifolium</taxon>
    </lineage>
</organism>
<dbReference type="Proteomes" id="UP000265520">
    <property type="component" value="Unassembled WGS sequence"/>
</dbReference>